<dbReference type="AlphaFoldDB" id="A0A6I6G6Q0"/>
<organism evidence="6 7">
    <name type="scientific">Phnomibacter ginsenosidimutans</name>
    <dbReference type="NCBI Taxonomy" id="2676868"/>
    <lineage>
        <taxon>Bacteria</taxon>
        <taxon>Pseudomonadati</taxon>
        <taxon>Bacteroidota</taxon>
        <taxon>Chitinophagia</taxon>
        <taxon>Chitinophagales</taxon>
        <taxon>Chitinophagaceae</taxon>
        <taxon>Phnomibacter</taxon>
    </lineage>
</organism>
<dbReference type="InterPro" id="IPR002698">
    <property type="entry name" value="FTHF_cligase"/>
</dbReference>
<dbReference type="SUPFAM" id="SSF100950">
    <property type="entry name" value="NagB/RpiA/CoA transferase-like"/>
    <property type="match status" value="1"/>
</dbReference>
<dbReference type="GO" id="GO:0005524">
    <property type="term" value="F:ATP binding"/>
    <property type="evidence" value="ECO:0007669"/>
    <property type="project" value="UniProtKB-KW"/>
</dbReference>
<proteinExistence type="inferred from homology"/>
<evidence type="ECO:0000313" key="6">
    <source>
        <dbReference type="EMBL" id="QGW27784.1"/>
    </source>
</evidence>
<protein>
    <recommendedName>
        <fullName evidence="5">5-formyltetrahydrofolate cyclo-ligase</fullName>
        <ecNumber evidence="5">6.3.3.2</ecNumber>
    </recommendedName>
</protein>
<feature type="binding site" evidence="4">
    <location>
        <begin position="134"/>
        <end position="142"/>
    </location>
    <ligand>
        <name>ATP</name>
        <dbReference type="ChEBI" id="CHEBI:30616"/>
    </ligand>
</feature>
<dbReference type="EMBL" id="CP046566">
    <property type="protein sequence ID" value="QGW27784.1"/>
    <property type="molecule type" value="Genomic_DNA"/>
</dbReference>
<dbReference type="GO" id="GO:0035999">
    <property type="term" value="P:tetrahydrofolate interconversion"/>
    <property type="evidence" value="ECO:0007669"/>
    <property type="project" value="TreeGrafter"/>
</dbReference>
<keyword evidence="7" id="KW-1185">Reference proteome</keyword>
<dbReference type="Gene3D" id="3.40.50.10420">
    <property type="entry name" value="NagB/RpiA/CoA transferase-like"/>
    <property type="match status" value="1"/>
</dbReference>
<keyword evidence="5" id="KW-0460">Magnesium</keyword>
<comment type="catalytic activity">
    <reaction evidence="5">
        <text>(6S)-5-formyl-5,6,7,8-tetrahydrofolate + ATP = (6R)-5,10-methenyltetrahydrofolate + ADP + phosphate</text>
        <dbReference type="Rhea" id="RHEA:10488"/>
        <dbReference type="ChEBI" id="CHEBI:30616"/>
        <dbReference type="ChEBI" id="CHEBI:43474"/>
        <dbReference type="ChEBI" id="CHEBI:57455"/>
        <dbReference type="ChEBI" id="CHEBI:57457"/>
        <dbReference type="ChEBI" id="CHEBI:456216"/>
        <dbReference type="EC" id="6.3.3.2"/>
    </reaction>
</comment>
<comment type="cofactor">
    <cofactor evidence="5">
        <name>Mg(2+)</name>
        <dbReference type="ChEBI" id="CHEBI:18420"/>
    </cofactor>
</comment>
<keyword evidence="2 4" id="KW-0547">Nucleotide-binding</keyword>
<keyword evidence="5" id="KW-0479">Metal-binding</keyword>
<feature type="binding site" evidence="4">
    <location>
        <position position="55"/>
    </location>
    <ligand>
        <name>substrate</name>
    </ligand>
</feature>
<dbReference type="Pfam" id="PF01812">
    <property type="entry name" value="5-FTHF_cyc-lig"/>
    <property type="match status" value="1"/>
</dbReference>
<evidence type="ECO:0000256" key="2">
    <source>
        <dbReference type="ARBA" id="ARBA00022741"/>
    </source>
</evidence>
<keyword evidence="3 4" id="KW-0067">ATP-binding</keyword>
<dbReference type="Proteomes" id="UP000426027">
    <property type="component" value="Chromosome"/>
</dbReference>
<dbReference type="RefSeq" id="WP_157477873.1">
    <property type="nucleotide sequence ID" value="NZ_CP046566.1"/>
</dbReference>
<dbReference type="KEGG" id="fls:GLV81_06470"/>
<evidence type="ECO:0000256" key="1">
    <source>
        <dbReference type="ARBA" id="ARBA00010638"/>
    </source>
</evidence>
<dbReference type="PANTHER" id="PTHR23407">
    <property type="entry name" value="ATPASE INHIBITOR/5-FORMYLTETRAHYDROFOLATE CYCLO-LIGASE"/>
    <property type="match status" value="1"/>
</dbReference>
<dbReference type="GO" id="GO:0046872">
    <property type="term" value="F:metal ion binding"/>
    <property type="evidence" value="ECO:0007669"/>
    <property type="project" value="UniProtKB-KW"/>
</dbReference>
<keyword evidence="6" id="KW-0436">Ligase</keyword>
<dbReference type="GO" id="GO:0030272">
    <property type="term" value="F:5-formyltetrahydrofolate cyclo-ligase activity"/>
    <property type="evidence" value="ECO:0007669"/>
    <property type="project" value="UniProtKB-EC"/>
</dbReference>
<feature type="binding site" evidence="4">
    <location>
        <begin position="3"/>
        <end position="7"/>
    </location>
    <ligand>
        <name>ATP</name>
        <dbReference type="ChEBI" id="CHEBI:30616"/>
    </ligand>
</feature>
<reference evidence="6 7" key="1">
    <citation type="submission" date="2019-11" db="EMBL/GenBank/DDBJ databases">
        <authorList>
            <person name="Im W.T."/>
        </authorList>
    </citation>
    <scope>NUCLEOTIDE SEQUENCE [LARGE SCALE GENOMIC DNA]</scope>
    <source>
        <strain evidence="6 7">SB-02</strain>
    </source>
</reference>
<dbReference type="EC" id="6.3.3.2" evidence="5"/>
<accession>A0A6I6G6Q0</accession>
<evidence type="ECO:0000256" key="3">
    <source>
        <dbReference type="ARBA" id="ARBA00022840"/>
    </source>
</evidence>
<sequence>MTKASIRKSYTAQRQTLTTEAMHEMLTPMLHQFLSLSLPAPAMYMSYRSMDNRHEVPVHYFESVLSDEVAGIQFCYPRIQMTDGSMDAIADDDAVQWEETVFGLEEPVAGNIVSPENIDVVLVPLLAFDTRGFRVGYGKGFYDRFLTRCKKDVLTIGLSWFPPVDGIEDIHANDVPLKYCITPQRIYAF</sequence>
<comment type="similarity">
    <text evidence="1 5">Belongs to the 5-formyltetrahydrofolate cyclo-ligase family.</text>
</comment>
<dbReference type="GO" id="GO:0009396">
    <property type="term" value="P:folic acid-containing compound biosynthetic process"/>
    <property type="evidence" value="ECO:0007669"/>
    <property type="project" value="TreeGrafter"/>
</dbReference>
<dbReference type="InterPro" id="IPR037171">
    <property type="entry name" value="NagB/RpiA_transferase-like"/>
</dbReference>
<evidence type="ECO:0000256" key="4">
    <source>
        <dbReference type="PIRSR" id="PIRSR006806-1"/>
    </source>
</evidence>
<dbReference type="InterPro" id="IPR024185">
    <property type="entry name" value="FTHF_cligase-like_sf"/>
</dbReference>
<dbReference type="NCBIfam" id="TIGR02727">
    <property type="entry name" value="MTHFS_bact"/>
    <property type="match status" value="1"/>
</dbReference>
<dbReference type="PIRSF" id="PIRSF006806">
    <property type="entry name" value="FTHF_cligase"/>
    <property type="match status" value="1"/>
</dbReference>
<gene>
    <name evidence="6" type="ORF">GLV81_06470</name>
</gene>
<dbReference type="PANTHER" id="PTHR23407:SF1">
    <property type="entry name" value="5-FORMYLTETRAHYDROFOLATE CYCLO-LIGASE"/>
    <property type="match status" value="1"/>
</dbReference>
<evidence type="ECO:0000313" key="7">
    <source>
        <dbReference type="Proteomes" id="UP000426027"/>
    </source>
</evidence>
<name>A0A6I6G6Q0_9BACT</name>
<evidence type="ECO:0000256" key="5">
    <source>
        <dbReference type="RuleBase" id="RU361279"/>
    </source>
</evidence>